<accession>A0A3D9UK20</accession>
<keyword evidence="2" id="KW-1185">Reference proteome</keyword>
<gene>
    <name evidence="1" type="ORF">DFJ65_0630</name>
</gene>
<name>A0A3D9UK20_9MICO</name>
<reference evidence="1 2" key="1">
    <citation type="submission" date="2018-08" db="EMBL/GenBank/DDBJ databases">
        <title>Sequencing the genomes of 1000 actinobacteria strains.</title>
        <authorList>
            <person name="Klenk H.-P."/>
        </authorList>
    </citation>
    <scope>NUCLEOTIDE SEQUENCE [LARGE SCALE GENOMIC DNA]</scope>
    <source>
        <strain evidence="1 2">DSM 22967</strain>
    </source>
</reference>
<sequence length="81" mass="8588">MAADIVRRAGAALADTVRAALPRGGPLVVVGGLLNLGDLLWKPLRDNPTIEWHEPLGDAMDGARLLLDSTSTVHEPAVRRA</sequence>
<protein>
    <recommendedName>
        <fullName evidence="3">ROK family protein</fullName>
    </recommendedName>
</protein>
<evidence type="ECO:0008006" key="3">
    <source>
        <dbReference type="Google" id="ProtNLM"/>
    </source>
</evidence>
<evidence type="ECO:0000313" key="2">
    <source>
        <dbReference type="Proteomes" id="UP000256253"/>
    </source>
</evidence>
<dbReference type="InterPro" id="IPR043129">
    <property type="entry name" value="ATPase_NBD"/>
</dbReference>
<organism evidence="1 2">
    <name type="scientific">Calidifontibacter indicus</name>
    <dbReference type="NCBI Taxonomy" id="419650"/>
    <lineage>
        <taxon>Bacteria</taxon>
        <taxon>Bacillati</taxon>
        <taxon>Actinomycetota</taxon>
        <taxon>Actinomycetes</taxon>
        <taxon>Micrococcales</taxon>
        <taxon>Dermacoccaceae</taxon>
        <taxon>Calidifontibacter</taxon>
    </lineage>
</organism>
<evidence type="ECO:0000313" key="1">
    <source>
        <dbReference type="EMBL" id="REF29667.1"/>
    </source>
</evidence>
<dbReference type="SUPFAM" id="SSF53067">
    <property type="entry name" value="Actin-like ATPase domain"/>
    <property type="match status" value="1"/>
</dbReference>
<dbReference type="AlphaFoldDB" id="A0A3D9UK20"/>
<proteinExistence type="predicted"/>
<dbReference type="Proteomes" id="UP000256253">
    <property type="component" value="Unassembled WGS sequence"/>
</dbReference>
<comment type="caution">
    <text evidence="1">The sequence shown here is derived from an EMBL/GenBank/DDBJ whole genome shotgun (WGS) entry which is preliminary data.</text>
</comment>
<dbReference type="EMBL" id="QTUA01000001">
    <property type="protein sequence ID" value="REF29667.1"/>
    <property type="molecule type" value="Genomic_DNA"/>
</dbReference>
<dbReference type="Gene3D" id="3.30.420.40">
    <property type="match status" value="1"/>
</dbReference>